<reference evidence="2" key="2">
    <citation type="journal article" date="2024" name="Plant">
        <title>Genomic evolution and insights into agronomic trait innovations of Sesamum species.</title>
        <authorList>
            <person name="Miao H."/>
            <person name="Wang L."/>
            <person name="Qu L."/>
            <person name="Liu H."/>
            <person name="Sun Y."/>
            <person name="Le M."/>
            <person name="Wang Q."/>
            <person name="Wei S."/>
            <person name="Zheng Y."/>
            <person name="Lin W."/>
            <person name="Duan Y."/>
            <person name="Cao H."/>
            <person name="Xiong S."/>
            <person name="Wang X."/>
            <person name="Wei L."/>
            <person name="Li C."/>
            <person name="Ma Q."/>
            <person name="Ju M."/>
            <person name="Zhao R."/>
            <person name="Li G."/>
            <person name="Mu C."/>
            <person name="Tian Q."/>
            <person name="Mei H."/>
            <person name="Zhang T."/>
            <person name="Gao T."/>
            <person name="Zhang H."/>
        </authorList>
    </citation>
    <scope>NUCLEOTIDE SEQUENCE</scope>
    <source>
        <strain evidence="2">3651</strain>
    </source>
</reference>
<comment type="caution">
    <text evidence="2">The sequence shown here is derived from an EMBL/GenBank/DDBJ whole genome shotgun (WGS) entry which is preliminary data.</text>
</comment>
<evidence type="ECO:0000313" key="3">
    <source>
        <dbReference type="Proteomes" id="UP001293254"/>
    </source>
</evidence>
<dbReference type="EMBL" id="JACGWO010000003">
    <property type="protein sequence ID" value="KAK4432024.1"/>
    <property type="molecule type" value="Genomic_DNA"/>
</dbReference>
<proteinExistence type="predicted"/>
<dbReference type="Pfam" id="PF03140">
    <property type="entry name" value="DUF247"/>
    <property type="match status" value="1"/>
</dbReference>
<feature type="transmembrane region" description="Helical" evidence="1">
    <location>
        <begin position="114"/>
        <end position="134"/>
    </location>
</feature>
<dbReference type="InterPro" id="IPR004158">
    <property type="entry name" value="DUF247_pln"/>
</dbReference>
<protein>
    <submittedName>
        <fullName evidence="2">Uncharacterized protein</fullName>
    </submittedName>
</protein>
<sequence>MLRITSNTKVILYNMIANEMSLETDTNYDVISYVNFMKSLLEISADVKMLRKEGILSSRLGNEEILQMFKEINTGGADNWGLFQDVRMRIEEHCHSKVKTAMADLYQTYFSNPWSAIALIIAGFGFCLTLLRAVDELKKL</sequence>
<name>A0AAE1YL41_9LAMI</name>
<keyword evidence="1" id="KW-0812">Transmembrane</keyword>
<gene>
    <name evidence="2" type="ORF">Salat_0964500</name>
</gene>
<keyword evidence="1" id="KW-1133">Transmembrane helix</keyword>
<dbReference type="PANTHER" id="PTHR31170">
    <property type="entry name" value="BNAC04G53230D PROTEIN"/>
    <property type="match status" value="1"/>
</dbReference>
<reference evidence="2" key="1">
    <citation type="submission" date="2020-06" db="EMBL/GenBank/DDBJ databases">
        <authorList>
            <person name="Li T."/>
            <person name="Hu X."/>
            <person name="Zhang T."/>
            <person name="Song X."/>
            <person name="Zhang H."/>
            <person name="Dai N."/>
            <person name="Sheng W."/>
            <person name="Hou X."/>
            <person name="Wei L."/>
        </authorList>
    </citation>
    <scope>NUCLEOTIDE SEQUENCE</scope>
    <source>
        <strain evidence="2">3651</strain>
        <tissue evidence="2">Leaf</tissue>
    </source>
</reference>
<keyword evidence="1" id="KW-0472">Membrane</keyword>
<organism evidence="2 3">
    <name type="scientific">Sesamum alatum</name>
    <dbReference type="NCBI Taxonomy" id="300844"/>
    <lineage>
        <taxon>Eukaryota</taxon>
        <taxon>Viridiplantae</taxon>
        <taxon>Streptophyta</taxon>
        <taxon>Embryophyta</taxon>
        <taxon>Tracheophyta</taxon>
        <taxon>Spermatophyta</taxon>
        <taxon>Magnoliopsida</taxon>
        <taxon>eudicotyledons</taxon>
        <taxon>Gunneridae</taxon>
        <taxon>Pentapetalae</taxon>
        <taxon>asterids</taxon>
        <taxon>lamiids</taxon>
        <taxon>Lamiales</taxon>
        <taxon>Pedaliaceae</taxon>
        <taxon>Sesamum</taxon>
    </lineage>
</organism>
<dbReference type="AlphaFoldDB" id="A0AAE1YL41"/>
<dbReference type="Proteomes" id="UP001293254">
    <property type="component" value="Unassembled WGS sequence"/>
</dbReference>
<keyword evidence="3" id="KW-1185">Reference proteome</keyword>
<evidence type="ECO:0000313" key="2">
    <source>
        <dbReference type="EMBL" id="KAK4432024.1"/>
    </source>
</evidence>
<evidence type="ECO:0000256" key="1">
    <source>
        <dbReference type="SAM" id="Phobius"/>
    </source>
</evidence>
<accession>A0AAE1YL41</accession>
<dbReference type="PANTHER" id="PTHR31170:SF25">
    <property type="entry name" value="BNAA09G04570D PROTEIN"/>
    <property type="match status" value="1"/>
</dbReference>